<feature type="transmembrane region" description="Helical" evidence="1">
    <location>
        <begin position="110"/>
        <end position="136"/>
    </location>
</feature>
<keyword evidence="1" id="KW-1133">Transmembrane helix</keyword>
<evidence type="ECO:0000256" key="1">
    <source>
        <dbReference type="SAM" id="Phobius"/>
    </source>
</evidence>
<protein>
    <submittedName>
        <fullName evidence="2">Uncharacterized protein</fullName>
    </submittedName>
</protein>
<feature type="transmembrane region" description="Helical" evidence="1">
    <location>
        <begin position="207"/>
        <end position="228"/>
    </location>
</feature>
<keyword evidence="1" id="KW-0472">Membrane</keyword>
<evidence type="ECO:0000313" key="2">
    <source>
        <dbReference type="EMBL" id="UUY04951.1"/>
    </source>
</evidence>
<keyword evidence="1" id="KW-0812">Transmembrane</keyword>
<gene>
    <name evidence="2" type="ORF">LRS13_05325</name>
</gene>
<keyword evidence="3" id="KW-1185">Reference proteome</keyword>
<dbReference type="RefSeq" id="WP_353865427.1">
    <property type="nucleotide sequence ID" value="NZ_CP088295.1"/>
</dbReference>
<dbReference type="EMBL" id="CP088295">
    <property type="protein sequence ID" value="UUY04951.1"/>
    <property type="molecule type" value="Genomic_DNA"/>
</dbReference>
<feature type="transmembrane region" description="Helical" evidence="1">
    <location>
        <begin position="235"/>
        <end position="254"/>
    </location>
</feature>
<dbReference type="Proteomes" id="UP001058860">
    <property type="component" value="Chromosome"/>
</dbReference>
<organism evidence="2 3">
    <name type="scientific">Svornostia abyssi</name>
    <dbReference type="NCBI Taxonomy" id="2898438"/>
    <lineage>
        <taxon>Bacteria</taxon>
        <taxon>Bacillati</taxon>
        <taxon>Actinomycetota</taxon>
        <taxon>Thermoleophilia</taxon>
        <taxon>Solirubrobacterales</taxon>
        <taxon>Baekduiaceae</taxon>
        <taxon>Svornostia</taxon>
    </lineage>
</organism>
<sequence length="526" mass="56575">MPHRLDQAAPWLLAATLAAVWLAFGPPTPDLAAQAYRTDLFAREGFTVWNGFWFGGHHTPGYSILFPPLGAAFGPRLVGALAAVASAVLFARIARHAFGPDTHAARWGALWFAAATATDLLIGRLTFGLGVTVGLACVHAAQLRRPRLAVVLAAVCTLASPVAGLFLAMCAAADWLAHRRALGLAVAAAAMTPALLLAITFPEGGRQPFSVGALLAIVAFSTVVLLLVPTRERTIRAAAALYIASALLAFAVASPMGGNASRLGAMFAGPVLVCAAYGRVPTRALALAAVPLLAWQWYAPVRETIKGATDPSGQAAYFRPLLGFLEGRADAADRVEIPFTRLHWEAVHVAKRYPLARGWLTQLDTKYNGLFHGGRARHLTSEDYRRWLVQQGVRFVAVPDVPLDPSAKAEAKVIAQRPAYLRPVWRNADWRVYEVRGGGVMSGPAAQVERLGRQSFTVRMRRPGVALLRVRWSPYWAIEHGSACLSESPGGWTVIRAGRAGTVRVRARFDVRRAVSRGSRCAAVFE</sequence>
<reference evidence="3" key="1">
    <citation type="submission" date="2021-11" db="EMBL/GenBank/DDBJ databases">
        <title>Cultivation dependent microbiological survey of springs from the worlds oldest radium mine currently devoted to the extraction of radon-saturated water.</title>
        <authorList>
            <person name="Kapinusova G."/>
            <person name="Smrhova T."/>
            <person name="Strejcek M."/>
            <person name="Suman J."/>
            <person name="Jani K."/>
            <person name="Pajer P."/>
            <person name="Uhlik O."/>
        </authorList>
    </citation>
    <scope>NUCLEOTIDE SEQUENCE [LARGE SCALE GENOMIC DNA]</scope>
    <source>
        <strain evidence="3">J379</strain>
    </source>
</reference>
<evidence type="ECO:0000313" key="3">
    <source>
        <dbReference type="Proteomes" id="UP001058860"/>
    </source>
</evidence>
<feature type="transmembrane region" description="Helical" evidence="1">
    <location>
        <begin position="148"/>
        <end position="169"/>
    </location>
</feature>
<feature type="transmembrane region" description="Helical" evidence="1">
    <location>
        <begin position="77"/>
        <end position="98"/>
    </location>
</feature>
<name>A0ABY5PJX5_9ACTN</name>
<accession>A0ABY5PJX5</accession>
<feature type="transmembrane region" description="Helical" evidence="1">
    <location>
        <begin position="181"/>
        <end position="201"/>
    </location>
</feature>
<proteinExistence type="predicted"/>